<proteinExistence type="predicted"/>
<dbReference type="AlphaFoldDB" id="A0A7X9DK89"/>
<protein>
    <recommendedName>
        <fullName evidence="4">Spermidine synthase</fullName>
    </recommendedName>
</protein>
<evidence type="ECO:0008006" key="4">
    <source>
        <dbReference type="Google" id="ProtNLM"/>
    </source>
</evidence>
<name>A0A7X9DK89_UNCKA</name>
<dbReference type="CDD" id="cd02440">
    <property type="entry name" value="AdoMet_MTases"/>
    <property type="match status" value="1"/>
</dbReference>
<accession>A0A7X9DK89</accession>
<dbReference type="PANTHER" id="PTHR43317">
    <property type="entry name" value="THERMOSPERMINE SYNTHASE ACAULIS5"/>
    <property type="match status" value="1"/>
</dbReference>
<dbReference type="InterPro" id="IPR029063">
    <property type="entry name" value="SAM-dependent_MTases_sf"/>
</dbReference>
<organism evidence="2 3">
    <name type="scientific">candidate division WWE3 bacterium</name>
    <dbReference type="NCBI Taxonomy" id="2053526"/>
    <lineage>
        <taxon>Bacteria</taxon>
        <taxon>Katanobacteria</taxon>
    </lineage>
</organism>
<dbReference type="Gene3D" id="3.40.50.150">
    <property type="entry name" value="Vaccinia Virus protein VP39"/>
    <property type="match status" value="1"/>
</dbReference>
<sequence>MNIFTGIQGPKVIYETESKYNGHIKVVQFGNTLKVKVDNIDQSLNPDSPACARLYWGKVIEVLKENMPEMKNVMILGLGGGTIAHLISRNFPNTKITAVEVDQVMVDIANQYFELGSIPNLQVIVDDAMRVVVESDKYGISEHSLDAILVDIYVGQKYPELGKSGNFVAALKKLMNPHGLLIFNRIYVDEHQDDVNTFIDYLENQLSNVKCTVVAGYTNSDNILIYGRPL</sequence>
<comment type="caution">
    <text evidence="2">The sequence shown here is derived from an EMBL/GenBank/DDBJ whole genome shotgun (WGS) entry which is preliminary data.</text>
</comment>
<dbReference type="Pfam" id="PF01564">
    <property type="entry name" value="Spermine_synth"/>
    <property type="match status" value="1"/>
</dbReference>
<dbReference type="EMBL" id="JAAZNL010000020">
    <property type="protein sequence ID" value="NMB69946.1"/>
    <property type="molecule type" value="Genomic_DNA"/>
</dbReference>
<dbReference type="SUPFAM" id="SSF53335">
    <property type="entry name" value="S-adenosyl-L-methionine-dependent methyltransferases"/>
    <property type="match status" value="1"/>
</dbReference>
<gene>
    <name evidence="2" type="ORF">GYA27_01980</name>
</gene>
<evidence type="ECO:0000256" key="1">
    <source>
        <dbReference type="ARBA" id="ARBA00023115"/>
    </source>
</evidence>
<dbReference type="Proteomes" id="UP000526033">
    <property type="component" value="Unassembled WGS sequence"/>
</dbReference>
<dbReference type="PANTHER" id="PTHR43317:SF1">
    <property type="entry name" value="THERMOSPERMINE SYNTHASE ACAULIS5"/>
    <property type="match status" value="1"/>
</dbReference>
<dbReference type="GO" id="GO:0006596">
    <property type="term" value="P:polyamine biosynthetic process"/>
    <property type="evidence" value="ECO:0007669"/>
    <property type="project" value="UniProtKB-KW"/>
</dbReference>
<reference evidence="2 3" key="1">
    <citation type="journal article" date="2020" name="Biotechnol. Biofuels">
        <title>New insights from the biogas microbiome by comprehensive genome-resolved metagenomics of nearly 1600 species originating from multiple anaerobic digesters.</title>
        <authorList>
            <person name="Campanaro S."/>
            <person name="Treu L."/>
            <person name="Rodriguez-R L.M."/>
            <person name="Kovalovszki A."/>
            <person name="Ziels R.M."/>
            <person name="Maus I."/>
            <person name="Zhu X."/>
            <person name="Kougias P.G."/>
            <person name="Basile A."/>
            <person name="Luo G."/>
            <person name="Schluter A."/>
            <person name="Konstantinidis K.T."/>
            <person name="Angelidaki I."/>
        </authorList>
    </citation>
    <scope>NUCLEOTIDE SEQUENCE [LARGE SCALE GENOMIC DNA]</scope>
    <source>
        <strain evidence="2">AS27yjCOA_165</strain>
    </source>
</reference>
<keyword evidence="1" id="KW-0620">Polyamine biosynthesis</keyword>
<evidence type="ECO:0000313" key="3">
    <source>
        <dbReference type="Proteomes" id="UP000526033"/>
    </source>
</evidence>
<evidence type="ECO:0000313" key="2">
    <source>
        <dbReference type="EMBL" id="NMB69946.1"/>
    </source>
</evidence>